<dbReference type="EMBL" id="AZMM01010225">
    <property type="protein sequence ID" value="ETJ35385.1"/>
    <property type="molecule type" value="Genomic_DNA"/>
</dbReference>
<dbReference type="AlphaFoldDB" id="W1Y147"/>
<comment type="caution">
    <text evidence="1">The sequence shown here is derived from an EMBL/GenBank/DDBJ whole genome shotgun (WGS) entry which is preliminary data.</text>
</comment>
<organism evidence="1">
    <name type="scientific">human gut metagenome</name>
    <dbReference type="NCBI Taxonomy" id="408170"/>
    <lineage>
        <taxon>unclassified sequences</taxon>
        <taxon>metagenomes</taxon>
        <taxon>organismal metagenomes</taxon>
    </lineage>
</organism>
<protein>
    <submittedName>
        <fullName evidence="1">Uncharacterized protein</fullName>
    </submittedName>
</protein>
<accession>W1Y147</accession>
<reference evidence="1" key="1">
    <citation type="submission" date="2013-12" db="EMBL/GenBank/DDBJ databases">
        <title>A Varibaculum cambriense genome reconstructed from a premature infant gut community with otherwise low bacterial novelty that shifts toward anaerobic metabolism during the third week of life.</title>
        <authorList>
            <person name="Brown C.T."/>
            <person name="Sharon I."/>
            <person name="Thomas B.C."/>
            <person name="Castelle C.J."/>
            <person name="Morowitz M.J."/>
            <person name="Banfield J.F."/>
        </authorList>
    </citation>
    <scope>NUCLEOTIDE SEQUENCE</scope>
</reference>
<evidence type="ECO:0000313" key="1">
    <source>
        <dbReference type="EMBL" id="ETJ35385.1"/>
    </source>
</evidence>
<gene>
    <name evidence="1" type="ORF">Q604_UNBC10225G0001</name>
</gene>
<dbReference type="PANTHER" id="PTHR38774">
    <property type="entry name" value="CYTOPLASMIC PROTEIN-RELATED"/>
    <property type="match status" value="1"/>
</dbReference>
<dbReference type="PANTHER" id="PTHR38774:SF1">
    <property type="entry name" value="CYTOPLASMIC PROTEIN"/>
    <property type="match status" value="1"/>
</dbReference>
<feature type="non-terminal residue" evidence="1">
    <location>
        <position position="43"/>
    </location>
</feature>
<proteinExistence type="predicted"/>
<name>W1Y147_9ZZZZ</name>
<dbReference type="InterPro" id="IPR009659">
    <property type="entry name" value="DUF1249"/>
</dbReference>
<sequence>MKRYTPDFPEMMRLCEMNFSQLRRLLPRNDAPGETVSYQVANA</sequence>